<organism evidence="6 7">
    <name type="scientific">Microbacterium deminutum</name>
    <dbReference type="NCBI Taxonomy" id="344164"/>
    <lineage>
        <taxon>Bacteria</taxon>
        <taxon>Bacillati</taxon>
        <taxon>Actinomycetota</taxon>
        <taxon>Actinomycetes</taxon>
        <taxon>Micrococcales</taxon>
        <taxon>Microbacteriaceae</taxon>
        <taxon>Microbacterium</taxon>
    </lineage>
</organism>
<evidence type="ECO:0000256" key="1">
    <source>
        <dbReference type="ARBA" id="ARBA00023015"/>
    </source>
</evidence>
<dbReference type="PANTHER" id="PTHR47506:SF6">
    <property type="entry name" value="HTH-TYPE TRANSCRIPTIONAL REPRESSOR NEMR"/>
    <property type="match status" value="1"/>
</dbReference>
<keyword evidence="2 4" id="KW-0238">DNA-binding</keyword>
<evidence type="ECO:0000256" key="3">
    <source>
        <dbReference type="ARBA" id="ARBA00023163"/>
    </source>
</evidence>
<keyword evidence="3" id="KW-0804">Transcription</keyword>
<dbReference type="Proteomes" id="UP001499933">
    <property type="component" value="Unassembled WGS sequence"/>
</dbReference>
<dbReference type="InterPro" id="IPR009057">
    <property type="entry name" value="Homeodomain-like_sf"/>
</dbReference>
<evidence type="ECO:0000256" key="4">
    <source>
        <dbReference type="PROSITE-ProRule" id="PRU00335"/>
    </source>
</evidence>
<dbReference type="InterPro" id="IPR001647">
    <property type="entry name" value="HTH_TetR"/>
</dbReference>
<gene>
    <name evidence="6" type="ORF">GCM10009776_14040</name>
</gene>
<feature type="DNA-binding region" description="H-T-H motif" evidence="4">
    <location>
        <begin position="33"/>
        <end position="52"/>
    </location>
</feature>
<dbReference type="PRINTS" id="PR00455">
    <property type="entry name" value="HTHTETR"/>
</dbReference>
<accession>A0ABN2QKU5</accession>
<feature type="domain" description="HTH tetR-type" evidence="5">
    <location>
        <begin position="10"/>
        <end position="70"/>
    </location>
</feature>
<evidence type="ECO:0000313" key="7">
    <source>
        <dbReference type="Proteomes" id="UP001499933"/>
    </source>
</evidence>
<keyword evidence="7" id="KW-1185">Reference proteome</keyword>
<reference evidence="6 7" key="1">
    <citation type="journal article" date="2019" name="Int. J. Syst. Evol. Microbiol.">
        <title>The Global Catalogue of Microorganisms (GCM) 10K type strain sequencing project: providing services to taxonomists for standard genome sequencing and annotation.</title>
        <authorList>
            <consortium name="The Broad Institute Genomics Platform"/>
            <consortium name="The Broad Institute Genome Sequencing Center for Infectious Disease"/>
            <person name="Wu L."/>
            <person name="Ma J."/>
        </authorList>
    </citation>
    <scope>NUCLEOTIDE SEQUENCE [LARGE SCALE GENOMIC DNA]</scope>
    <source>
        <strain evidence="6 7">JCM 14901</strain>
    </source>
</reference>
<dbReference type="EMBL" id="BAAAOG010000002">
    <property type="protein sequence ID" value="GAA1953382.1"/>
    <property type="molecule type" value="Genomic_DNA"/>
</dbReference>
<dbReference type="RefSeq" id="WP_344092766.1">
    <property type="nucleotide sequence ID" value="NZ_BAAAOG010000002.1"/>
</dbReference>
<evidence type="ECO:0000256" key="2">
    <source>
        <dbReference type="ARBA" id="ARBA00023125"/>
    </source>
</evidence>
<name>A0ABN2QKU5_9MICO</name>
<dbReference type="Gene3D" id="1.10.357.10">
    <property type="entry name" value="Tetracycline Repressor, domain 2"/>
    <property type="match status" value="1"/>
</dbReference>
<dbReference type="SUPFAM" id="SSF46689">
    <property type="entry name" value="Homeodomain-like"/>
    <property type="match status" value="1"/>
</dbReference>
<protein>
    <submittedName>
        <fullName evidence="6">TetR/AcrR family transcriptional regulator</fullName>
    </submittedName>
</protein>
<comment type="caution">
    <text evidence="6">The sequence shown here is derived from an EMBL/GenBank/DDBJ whole genome shotgun (WGS) entry which is preliminary data.</text>
</comment>
<dbReference type="PROSITE" id="PS50977">
    <property type="entry name" value="HTH_TETR_2"/>
    <property type="match status" value="1"/>
</dbReference>
<evidence type="ECO:0000313" key="6">
    <source>
        <dbReference type="EMBL" id="GAA1953382.1"/>
    </source>
</evidence>
<dbReference type="InterPro" id="IPR036271">
    <property type="entry name" value="Tet_transcr_reg_TetR-rel_C_sf"/>
</dbReference>
<dbReference type="Pfam" id="PF00440">
    <property type="entry name" value="TetR_N"/>
    <property type="match status" value="1"/>
</dbReference>
<sequence length="217" mass="23293">MARTGYSKGRARREEILSAAVRAFANAGYSGASILEIAAACNITRAGLMHHFRTKEELLIAVLDRREALDREVFLAHDSGRLDGLGVLRGMVALARHNETVPGLVQLYVVVSAESTSLEHPAHAYMHENYRRVRSGIAWALRGARQAGILASGVDPASGAVRLLALEEGLQRQWLDDPVGIPLAGTLETAVTEMLTVPLWGDDSASATRAGRSTLAS</sequence>
<keyword evidence="1" id="KW-0805">Transcription regulation</keyword>
<proteinExistence type="predicted"/>
<dbReference type="PANTHER" id="PTHR47506">
    <property type="entry name" value="TRANSCRIPTIONAL REGULATORY PROTEIN"/>
    <property type="match status" value="1"/>
</dbReference>
<dbReference type="SUPFAM" id="SSF48498">
    <property type="entry name" value="Tetracyclin repressor-like, C-terminal domain"/>
    <property type="match status" value="1"/>
</dbReference>
<evidence type="ECO:0000259" key="5">
    <source>
        <dbReference type="PROSITE" id="PS50977"/>
    </source>
</evidence>